<keyword evidence="4" id="KW-1185">Reference proteome</keyword>
<sequence>MRKVTQKQLADFLEIGVSTVSGWERGAYTPDIDTLFLICNFLQVTLNDMCGIFNDNEQLSEAESKLLNTYRSLNQSGKDKLLERAEELRDLGYVAKGDAAKMA</sequence>
<reference evidence="3 4" key="1">
    <citation type="submission" date="2021-06" db="EMBL/GenBank/DDBJ databases">
        <title>Faecalicatena sp. nov. isolated from porcine feces.</title>
        <authorList>
            <person name="Oh B.S."/>
            <person name="Lee J.H."/>
        </authorList>
    </citation>
    <scope>NUCLEOTIDE SEQUENCE [LARGE SCALE GENOMIC DNA]</scope>
    <source>
        <strain evidence="3 4">AGMB00832</strain>
    </source>
</reference>
<evidence type="ECO:0000259" key="2">
    <source>
        <dbReference type="PROSITE" id="PS50943"/>
    </source>
</evidence>
<dbReference type="EMBL" id="JABACJ020000005">
    <property type="protein sequence ID" value="MBU3875656.1"/>
    <property type="molecule type" value="Genomic_DNA"/>
</dbReference>
<dbReference type="Proteomes" id="UP000723714">
    <property type="component" value="Unassembled WGS sequence"/>
</dbReference>
<evidence type="ECO:0000256" key="1">
    <source>
        <dbReference type="ARBA" id="ARBA00023125"/>
    </source>
</evidence>
<organism evidence="3 4">
    <name type="scientific">Faecalicatena faecalis</name>
    <dbReference type="NCBI Taxonomy" id="2726362"/>
    <lineage>
        <taxon>Bacteria</taxon>
        <taxon>Bacillati</taxon>
        <taxon>Bacillota</taxon>
        <taxon>Clostridia</taxon>
        <taxon>Lachnospirales</taxon>
        <taxon>Lachnospiraceae</taxon>
        <taxon>Faecalicatena</taxon>
    </lineage>
</organism>
<dbReference type="PANTHER" id="PTHR46558">
    <property type="entry name" value="TRACRIPTIONAL REGULATORY PROTEIN-RELATED-RELATED"/>
    <property type="match status" value="1"/>
</dbReference>
<dbReference type="Pfam" id="PF01381">
    <property type="entry name" value="HTH_3"/>
    <property type="match status" value="1"/>
</dbReference>
<dbReference type="RefSeq" id="WP_216240696.1">
    <property type="nucleotide sequence ID" value="NZ_JABACJ020000005.1"/>
</dbReference>
<dbReference type="PROSITE" id="PS50943">
    <property type="entry name" value="HTH_CROC1"/>
    <property type="match status" value="1"/>
</dbReference>
<dbReference type="CDD" id="cd00093">
    <property type="entry name" value="HTH_XRE"/>
    <property type="match status" value="1"/>
</dbReference>
<accession>A0ABS6D2E0</accession>
<comment type="caution">
    <text evidence="3">The sequence shown here is derived from an EMBL/GenBank/DDBJ whole genome shotgun (WGS) entry which is preliminary data.</text>
</comment>
<evidence type="ECO:0000313" key="3">
    <source>
        <dbReference type="EMBL" id="MBU3875656.1"/>
    </source>
</evidence>
<dbReference type="InterPro" id="IPR001387">
    <property type="entry name" value="Cro/C1-type_HTH"/>
</dbReference>
<name>A0ABS6D2E0_9FIRM</name>
<evidence type="ECO:0000313" key="4">
    <source>
        <dbReference type="Proteomes" id="UP000723714"/>
    </source>
</evidence>
<proteinExistence type="predicted"/>
<gene>
    <name evidence="3" type="ORF">HGO97_007505</name>
</gene>
<dbReference type="PANTHER" id="PTHR46558:SF4">
    <property type="entry name" value="DNA-BIDING PHAGE PROTEIN"/>
    <property type="match status" value="1"/>
</dbReference>
<feature type="domain" description="HTH cro/C1-type" evidence="2">
    <location>
        <begin position="2"/>
        <end position="49"/>
    </location>
</feature>
<dbReference type="SMART" id="SM00530">
    <property type="entry name" value="HTH_XRE"/>
    <property type="match status" value="1"/>
</dbReference>
<keyword evidence="1" id="KW-0238">DNA-binding</keyword>
<protein>
    <submittedName>
        <fullName evidence="3">Helix-turn-helix transcriptional regulator</fullName>
    </submittedName>
</protein>